<dbReference type="Proteomes" id="UP000824890">
    <property type="component" value="Unassembled WGS sequence"/>
</dbReference>
<dbReference type="InterPro" id="IPR053168">
    <property type="entry name" value="Glutamic_endopeptidase"/>
</dbReference>
<dbReference type="PANTHER" id="PTHR31589">
    <property type="entry name" value="PROTEIN, PUTATIVE (DUF239)-RELATED-RELATED"/>
    <property type="match status" value="1"/>
</dbReference>
<dbReference type="PANTHER" id="PTHR31589:SF67">
    <property type="entry name" value="NEPROSIN DOMAIN-CONTAINING PROTEIN-RELATED"/>
    <property type="match status" value="1"/>
</dbReference>
<proteinExistence type="predicted"/>
<evidence type="ECO:0000259" key="2">
    <source>
        <dbReference type="PROSITE" id="PS52045"/>
    </source>
</evidence>
<comment type="caution">
    <text evidence="3">The sequence shown here is derived from an EMBL/GenBank/DDBJ whole genome shotgun (WGS) entry which is preliminary data.</text>
</comment>
<sequence>MNLFFKLVTFIFLVSLVQSIESVRNVKSFKVDEKNNKRYLNEKIIYDCVDIYKQPSLSHPLLKNHKIQMEPSFSSWKPKRQTNNKIENRISINCPNGTVPILRNTKEYIANAKYWAEKHFNPLTEDSPGTHIAGVRSQHEGPYHGLAAWMSVHDLNISRDQASYANIYVGSGYNNKTNFIQTGWMVNPSLFDDGRTWSYGFWKGANGAGCYNTICPGFIQVSTTDPLSVPFPYPRKGDRAVNPSISQDYATGHWWIILVRATKKDIKIGYWPKELFDIIGRSVDMVGVTGVVQASASGISPPMGNGHLPTQKEDVSARVKNLLIVDTKYNFMASRNYKLEKLLDNNKCYGLKDGKKRIFFKESNLFTYESVRNVKSFKLNEKIIYDCVDIYKQPSLSHPLLKNHKIQMEPSFSSWKLKKQIKSKIENRISINCPNGTVPILKNTKEYVANAKYWAEKHFNPLTEDSPGTHIAGVRSQDEGPYHGLAAWMSVHDLNISRDQASYANIYVGSGYNKKTNFIQTGWMVNPSLFDDGRTWSYGFWKGANGAGCYNTICPGFIQVSTTDPLSVPFPYPRKGDRAVNPSISQDYATGHWWTILIRANKKDINIGYWPKELFDIIGRSVDMVGVTGVVQTSTSGISPPMGNGHLPTQKEDESARVKNLLIVDTKYNFMASRKYKLEKLLDNNKCYGLKDGKKRIFFKESNLFTYGGPGGDSCGI</sequence>
<evidence type="ECO:0000313" key="3">
    <source>
        <dbReference type="EMBL" id="KAH0861054.1"/>
    </source>
</evidence>
<dbReference type="InterPro" id="IPR025521">
    <property type="entry name" value="Neprosin_propep"/>
</dbReference>
<feature type="domain" description="Neprosin PEP catalytic" evidence="2">
    <location>
        <begin position="463"/>
        <end position="716"/>
    </location>
</feature>
<keyword evidence="1" id="KW-0732">Signal</keyword>
<dbReference type="Pfam" id="PF14365">
    <property type="entry name" value="Neprosin_AP"/>
    <property type="match status" value="2"/>
</dbReference>
<dbReference type="EMBL" id="JAGKQM010000019">
    <property type="protein sequence ID" value="KAH0861054.1"/>
    <property type="molecule type" value="Genomic_DNA"/>
</dbReference>
<feature type="signal peptide" evidence="1">
    <location>
        <begin position="1"/>
        <end position="19"/>
    </location>
</feature>
<gene>
    <name evidence="3" type="ORF">HID58_089315</name>
</gene>
<dbReference type="InterPro" id="IPR004314">
    <property type="entry name" value="Neprosin"/>
</dbReference>
<protein>
    <recommendedName>
        <fullName evidence="2">Neprosin PEP catalytic domain-containing protein</fullName>
    </recommendedName>
</protein>
<dbReference type="Pfam" id="PF03080">
    <property type="entry name" value="Neprosin"/>
    <property type="match status" value="2"/>
</dbReference>
<feature type="chain" id="PRO_5046457453" description="Neprosin PEP catalytic domain-containing protein" evidence="1">
    <location>
        <begin position="20"/>
        <end position="717"/>
    </location>
</feature>
<evidence type="ECO:0000313" key="4">
    <source>
        <dbReference type="Proteomes" id="UP000824890"/>
    </source>
</evidence>
<dbReference type="PROSITE" id="PS52045">
    <property type="entry name" value="NEPROSIN_PEP_CD"/>
    <property type="match status" value="2"/>
</dbReference>
<evidence type="ECO:0000256" key="1">
    <source>
        <dbReference type="SAM" id="SignalP"/>
    </source>
</evidence>
<keyword evidence="4" id="KW-1185">Reference proteome</keyword>
<name>A0ABQ7XYN8_BRANA</name>
<organism evidence="3 4">
    <name type="scientific">Brassica napus</name>
    <name type="common">Rape</name>
    <dbReference type="NCBI Taxonomy" id="3708"/>
    <lineage>
        <taxon>Eukaryota</taxon>
        <taxon>Viridiplantae</taxon>
        <taxon>Streptophyta</taxon>
        <taxon>Embryophyta</taxon>
        <taxon>Tracheophyta</taxon>
        <taxon>Spermatophyta</taxon>
        <taxon>Magnoliopsida</taxon>
        <taxon>eudicotyledons</taxon>
        <taxon>Gunneridae</taxon>
        <taxon>Pentapetalae</taxon>
        <taxon>rosids</taxon>
        <taxon>malvids</taxon>
        <taxon>Brassicales</taxon>
        <taxon>Brassicaceae</taxon>
        <taxon>Brassiceae</taxon>
        <taxon>Brassica</taxon>
    </lineage>
</organism>
<feature type="domain" description="Neprosin PEP catalytic" evidence="2">
    <location>
        <begin position="124"/>
        <end position="375"/>
    </location>
</feature>
<accession>A0ABQ7XYN8</accession>
<reference evidence="3 4" key="1">
    <citation type="submission" date="2021-05" db="EMBL/GenBank/DDBJ databases">
        <title>Genome Assembly of Synthetic Allotetraploid Brassica napus Reveals Homoeologous Exchanges between Subgenomes.</title>
        <authorList>
            <person name="Davis J.T."/>
        </authorList>
    </citation>
    <scope>NUCLEOTIDE SEQUENCE [LARGE SCALE GENOMIC DNA]</scope>
    <source>
        <strain evidence="4">cv. Da-Ae</strain>
        <tissue evidence="3">Seedling</tissue>
    </source>
</reference>